<name>A0A1B2IEZ4_9CAUD</name>
<dbReference type="Proteomes" id="UP000229939">
    <property type="component" value="Segment"/>
</dbReference>
<protein>
    <submittedName>
        <fullName evidence="1">Uncharacterized protein</fullName>
    </submittedName>
</protein>
<proteinExistence type="predicted"/>
<sequence>MLQMHSYFDTAELERLQREGKLPVGLTLGSIQKCMSKGDGVLMLFRCARSWDVKAALVSLPIGETKNTRKVLTAFCSVSELPSESLYYHLESNHFASAEVHIPSSACLSDDFPDWVVYRHVRQAPGVPDEMRILEPGMVDVALGNLDDNERPERMEIFVARKAIKDVGNNMRGLIKRGFISRKFIYQISQ</sequence>
<organism evidence="1 2">
    <name type="scientific">Erwinia phage Machina</name>
    <dbReference type="NCBI Taxonomy" id="1883375"/>
    <lineage>
        <taxon>Viruses</taxon>
        <taxon>Duplodnaviria</taxon>
        <taxon>Heunggongvirae</taxon>
        <taxon>Uroviricota</taxon>
        <taxon>Caudoviricetes</taxon>
        <taxon>Chimalliviridae</taxon>
        <taxon>Machinavirus</taxon>
        <taxon>Machinavirus machina</taxon>
    </lineage>
</organism>
<evidence type="ECO:0000313" key="2">
    <source>
        <dbReference type="Proteomes" id="UP000229939"/>
    </source>
</evidence>
<gene>
    <name evidence="1" type="ORF">MACHINA_190</name>
</gene>
<dbReference type="EMBL" id="KX397370">
    <property type="protein sequence ID" value="ANZ49828.1"/>
    <property type="molecule type" value="Genomic_DNA"/>
</dbReference>
<evidence type="ECO:0000313" key="1">
    <source>
        <dbReference type="EMBL" id="ANZ49828.1"/>
    </source>
</evidence>
<accession>A0A1B2IEZ4</accession>
<keyword evidence="2" id="KW-1185">Reference proteome</keyword>
<reference evidence="2" key="1">
    <citation type="submission" date="2016-06" db="EMBL/GenBank/DDBJ databases">
        <authorList>
            <person name="Berg J.A."/>
            <person name="Smith H.G."/>
            <person name="Hyde J.R."/>
            <person name="Merrill B.D."/>
            <person name="Sharma R."/>
            <person name="Breakwell D.P."/>
            <person name="Hope S."/>
            <person name="Grose J.H."/>
        </authorList>
    </citation>
    <scope>NUCLEOTIDE SEQUENCE [LARGE SCALE GENOMIC DNA]</scope>
</reference>